<protein>
    <recommendedName>
        <fullName evidence="4">Capsule assembly Wzi family protein</fullName>
    </recommendedName>
</protein>
<organism evidence="2 3">
    <name type="scientific">Arundinibacter roseus</name>
    <dbReference type="NCBI Taxonomy" id="2070510"/>
    <lineage>
        <taxon>Bacteria</taxon>
        <taxon>Pseudomonadati</taxon>
        <taxon>Bacteroidota</taxon>
        <taxon>Cytophagia</taxon>
        <taxon>Cytophagales</taxon>
        <taxon>Spirosomataceae</taxon>
        <taxon>Arundinibacter</taxon>
    </lineage>
</organism>
<dbReference type="InterPro" id="IPR038636">
    <property type="entry name" value="Wzi_sf"/>
</dbReference>
<feature type="signal peptide" evidence="1">
    <location>
        <begin position="1"/>
        <end position="19"/>
    </location>
</feature>
<comment type="caution">
    <text evidence="2">The sequence shown here is derived from an EMBL/GenBank/DDBJ whole genome shotgun (WGS) entry which is preliminary data.</text>
</comment>
<keyword evidence="1" id="KW-0732">Signal</keyword>
<dbReference type="Pfam" id="PF14052">
    <property type="entry name" value="Caps_assemb_Wzi"/>
    <property type="match status" value="1"/>
</dbReference>
<gene>
    <name evidence="2" type="ORF">EZE20_22790</name>
</gene>
<feature type="chain" id="PRO_5020387149" description="Capsule assembly Wzi family protein" evidence="1">
    <location>
        <begin position="20"/>
        <end position="468"/>
    </location>
</feature>
<reference evidence="2 3" key="1">
    <citation type="submission" date="2019-02" db="EMBL/GenBank/DDBJ databases">
        <title>Arundinibacter roseus gen. nov., sp. nov., a new member of the family Cytophagaceae.</title>
        <authorList>
            <person name="Szuroczki S."/>
            <person name="Khayer B."/>
            <person name="Sproer C."/>
            <person name="Toumi M."/>
            <person name="Szabo A."/>
            <person name="Felfoldi T."/>
            <person name="Schumann P."/>
            <person name="Toth E."/>
        </authorList>
    </citation>
    <scope>NUCLEOTIDE SEQUENCE [LARGE SCALE GENOMIC DNA]</scope>
    <source>
        <strain evidence="2 3">DMA-k-7a</strain>
    </source>
</reference>
<accession>A0A4R4JVP1</accession>
<proteinExistence type="predicted"/>
<evidence type="ECO:0000313" key="3">
    <source>
        <dbReference type="Proteomes" id="UP000295706"/>
    </source>
</evidence>
<dbReference type="EMBL" id="SMJU01000022">
    <property type="protein sequence ID" value="TDB58653.1"/>
    <property type="molecule type" value="Genomic_DNA"/>
</dbReference>
<evidence type="ECO:0000256" key="1">
    <source>
        <dbReference type="SAM" id="SignalP"/>
    </source>
</evidence>
<sequence length="468" mass="51282">MRFLQTGFFLVLLAHVAHAQDSTFTYSIAAQAAATTSQTPFWLRANQFGMFPAEGSFGSAQAGLYKRYSSSSSFIKWSAGAEVVAFGGPKTDLFLTDAYAAIRLGPLEISAGQRKETVGLQDTTLTSGSLAWSANSRPMPRIQVALPQFVSLGFTGHFLAFKGSYSDGLMGSAAVQYGNVTEVPDTYMHHKSLYLRLGKPTHRLHLFGGFNHQVMWGGEYLIFTGGLSPAEAYKYSILGKSWASSRVGNHFGTIDLGAKWKGKTWTYFLYRQNIYEDGSLSELTNISDGLNGLSILRNEPGFTGSSCLKAFLVEFVATKSQGGRIFDFQNGIFGRDNYYNHYVYTQGWSYRGNNLGTPLAPSQDVLREDLPRSDSSFTTNNRFLALHLGATAQVQAMEVQARATLSQNFGTYSLPFTRTQLSLLLRAEKPVAFAGGSLLSIQAAADMGGLYPQSFGLMVGWRKRGVFQ</sequence>
<dbReference type="Gene3D" id="2.40.160.130">
    <property type="entry name" value="Capsule assembly protein Wzi"/>
    <property type="match status" value="1"/>
</dbReference>
<dbReference type="InterPro" id="IPR026950">
    <property type="entry name" value="Caps_assemb_Wzi"/>
</dbReference>
<keyword evidence="3" id="KW-1185">Reference proteome</keyword>
<evidence type="ECO:0000313" key="2">
    <source>
        <dbReference type="EMBL" id="TDB58653.1"/>
    </source>
</evidence>
<name>A0A4R4JVP1_9BACT</name>
<dbReference type="Proteomes" id="UP000295706">
    <property type="component" value="Unassembled WGS sequence"/>
</dbReference>
<dbReference type="AlphaFoldDB" id="A0A4R4JVP1"/>
<evidence type="ECO:0008006" key="4">
    <source>
        <dbReference type="Google" id="ProtNLM"/>
    </source>
</evidence>
<dbReference type="RefSeq" id="WP_132122126.1">
    <property type="nucleotide sequence ID" value="NZ_SMJU01000022.1"/>
</dbReference>
<dbReference type="OrthoDB" id="596512at2"/>